<dbReference type="InterPro" id="IPR007685">
    <property type="entry name" value="RelA_SpoT"/>
</dbReference>
<evidence type="ECO:0000256" key="5">
    <source>
        <dbReference type="ARBA" id="ARBA00082153"/>
    </source>
</evidence>
<evidence type="ECO:0000256" key="3">
    <source>
        <dbReference type="ARBA" id="ARBA00070102"/>
    </source>
</evidence>
<dbReference type="InterPro" id="IPR004811">
    <property type="entry name" value="RelA/Spo_fam"/>
</dbReference>
<comment type="caution">
    <text evidence="8">The sequence shown here is derived from an EMBL/GenBank/DDBJ whole genome shotgun (WGS) entry which is preliminary data.</text>
</comment>
<dbReference type="NCBIfam" id="TIGR00691">
    <property type="entry name" value="spoT_relA"/>
    <property type="match status" value="1"/>
</dbReference>
<dbReference type="GO" id="GO:0008728">
    <property type="term" value="F:GTP diphosphokinase activity"/>
    <property type="evidence" value="ECO:0007669"/>
    <property type="project" value="UniProtKB-EC"/>
</dbReference>
<dbReference type="CDD" id="cd05399">
    <property type="entry name" value="NT_Rel-Spo_like"/>
    <property type="match status" value="1"/>
</dbReference>
<dbReference type="PROSITE" id="PS51831">
    <property type="entry name" value="HD"/>
    <property type="match status" value="1"/>
</dbReference>
<dbReference type="EC" id="2.7.6.5" evidence="2"/>
<dbReference type="InterPro" id="IPR004095">
    <property type="entry name" value="TGS"/>
</dbReference>
<dbReference type="Proteomes" id="UP000664859">
    <property type="component" value="Unassembled WGS sequence"/>
</dbReference>
<evidence type="ECO:0000313" key="9">
    <source>
        <dbReference type="Proteomes" id="UP000664859"/>
    </source>
</evidence>
<dbReference type="InterPro" id="IPR012675">
    <property type="entry name" value="Beta-grasp_dom_sf"/>
</dbReference>
<dbReference type="OrthoDB" id="430679at2759"/>
<feature type="domain" description="HD" evidence="6">
    <location>
        <begin position="60"/>
        <end position="162"/>
    </location>
</feature>
<evidence type="ECO:0000313" key="8">
    <source>
        <dbReference type="EMBL" id="KAG5187971.1"/>
    </source>
</evidence>
<evidence type="ECO:0000256" key="2">
    <source>
        <dbReference type="ARBA" id="ARBA00013251"/>
    </source>
</evidence>
<dbReference type="CDD" id="cd00077">
    <property type="entry name" value="HDc"/>
    <property type="match status" value="1"/>
</dbReference>
<dbReference type="FunFam" id="3.10.20.30:FF:000002">
    <property type="entry name" value="GTP pyrophosphokinase (RelA/SpoT)"/>
    <property type="match status" value="1"/>
</dbReference>
<dbReference type="InterPro" id="IPR012676">
    <property type="entry name" value="TGS-like"/>
</dbReference>
<dbReference type="PANTHER" id="PTHR43061">
    <property type="entry name" value="GTP DIPHOSPHOKINASE RSH1, CHLOROPLASTIC-RELATED"/>
    <property type="match status" value="1"/>
</dbReference>
<dbReference type="PANTHER" id="PTHR43061:SF1">
    <property type="entry name" value="GTP DIPHOSPHOKINASE RSH1, CHLOROPLASTIC-RELATED"/>
    <property type="match status" value="1"/>
</dbReference>
<sequence length="573" mass="65865">MTDLFQILTPEDDANIAGYWDSLKPELEHLSPSKRKKVLLGLKVAYIAHLGQKRKSGEPFIIHPVAVGGLLAGLKMDCDTVVAGLLHDTVEDTNLTFAQVESFFGRTVRTIVEGETKVSKLPKIALSTYADEQAENLRQMFIAMTEDYRIIIVKLADRLHNMRTLRYMSPEKQRKISRETLDIFAPLAHRLGIWQVKSELEDTAFMYLYPREYRSLKKRLRRRHSRYQRALEQSKAALVQKISEDRMLVDQAVNITVTGRMKELYSLWMKMETKYERKLDRIQDVVALRVVLDLQKRPEETVDEWKTRGVWLCYHVLGLVQHLPGCQPVPSQVKDYISFPKPNGYQSLHTTIMREGQVVEVQIRTGWMHAVAEFGMASHWLYKEQGAPAYRIPWLSAITEWQHEIKSSREFVEVIRRELLGQRVFVFLRDGKILNLSRGAAVIDAAFQIHTEVGLNMIGAFINGQPMPLDYELRNGDVVSIQTSPPGPGEDPRPQPEWLRFAKSRSTRAKLRAHFRTRQRGSLIDAGYLILDDFLRQYRPLLEEVLGGVPDKARLTQMVKTRAPAGTTLDDFC</sequence>
<dbReference type="SMART" id="SM00471">
    <property type="entry name" value="HDc"/>
    <property type="match status" value="1"/>
</dbReference>
<evidence type="ECO:0000259" key="6">
    <source>
        <dbReference type="PROSITE" id="PS51831"/>
    </source>
</evidence>
<evidence type="ECO:0000256" key="4">
    <source>
        <dbReference type="ARBA" id="ARBA00075768"/>
    </source>
</evidence>
<dbReference type="GO" id="GO:0015969">
    <property type="term" value="P:guanosine tetraphosphate metabolic process"/>
    <property type="evidence" value="ECO:0007669"/>
    <property type="project" value="InterPro"/>
</dbReference>
<dbReference type="PROSITE" id="PS51880">
    <property type="entry name" value="TGS"/>
    <property type="match status" value="1"/>
</dbReference>
<dbReference type="SUPFAM" id="SSF81301">
    <property type="entry name" value="Nucleotidyltransferase"/>
    <property type="match status" value="1"/>
</dbReference>
<evidence type="ECO:0000256" key="1">
    <source>
        <dbReference type="ARBA" id="ARBA00007476"/>
    </source>
</evidence>
<dbReference type="EMBL" id="JAFCMP010000079">
    <property type="protein sequence ID" value="KAG5187971.1"/>
    <property type="molecule type" value="Genomic_DNA"/>
</dbReference>
<name>A0A835Z673_9STRA</name>
<dbReference type="SUPFAM" id="SSF109604">
    <property type="entry name" value="HD-domain/PDEase-like"/>
    <property type="match status" value="1"/>
</dbReference>
<dbReference type="Pfam" id="PF13328">
    <property type="entry name" value="HD_4"/>
    <property type="match status" value="1"/>
</dbReference>
<reference evidence="8" key="1">
    <citation type="submission" date="2021-02" db="EMBL/GenBank/DDBJ databases">
        <title>First Annotated Genome of the Yellow-green Alga Tribonema minus.</title>
        <authorList>
            <person name="Mahan K.M."/>
        </authorList>
    </citation>
    <scope>NUCLEOTIDE SEQUENCE</scope>
    <source>
        <strain evidence="8">UTEX B ZZ1240</strain>
    </source>
</reference>
<dbReference type="Gene3D" id="3.30.460.10">
    <property type="entry name" value="Beta Polymerase, domain 2"/>
    <property type="match status" value="1"/>
</dbReference>
<feature type="domain" description="TGS" evidence="7">
    <location>
        <begin position="420"/>
        <end position="483"/>
    </location>
</feature>
<dbReference type="AlphaFoldDB" id="A0A835Z673"/>
<evidence type="ECO:0000259" key="7">
    <source>
        <dbReference type="PROSITE" id="PS51880"/>
    </source>
</evidence>
<protein>
    <recommendedName>
        <fullName evidence="3">Putative GTP diphosphokinase RSH1, chloroplastic</fullName>
        <ecNumber evidence="2">2.7.6.5</ecNumber>
    </recommendedName>
    <alternativeName>
        <fullName evidence="4">RelA/SpoT homolog 1</fullName>
    </alternativeName>
    <alternativeName>
        <fullName evidence="5">ppGpp synthetase RSH1</fullName>
    </alternativeName>
</protein>
<proteinExistence type="inferred from homology"/>
<organism evidence="8 9">
    <name type="scientific">Tribonema minus</name>
    <dbReference type="NCBI Taxonomy" id="303371"/>
    <lineage>
        <taxon>Eukaryota</taxon>
        <taxon>Sar</taxon>
        <taxon>Stramenopiles</taxon>
        <taxon>Ochrophyta</taxon>
        <taxon>PX clade</taxon>
        <taxon>Xanthophyceae</taxon>
        <taxon>Tribonematales</taxon>
        <taxon>Tribonemataceae</taxon>
        <taxon>Tribonema</taxon>
    </lineage>
</organism>
<comment type="similarity">
    <text evidence="1">Belongs to the RelA/SpoT family.</text>
</comment>
<dbReference type="Pfam" id="PF02824">
    <property type="entry name" value="TGS"/>
    <property type="match status" value="1"/>
</dbReference>
<feature type="non-terminal residue" evidence="8">
    <location>
        <position position="573"/>
    </location>
</feature>
<dbReference type="Gene3D" id="3.10.20.30">
    <property type="match status" value="1"/>
</dbReference>
<dbReference type="InterPro" id="IPR003607">
    <property type="entry name" value="HD/PDEase_dom"/>
</dbReference>
<dbReference type="SUPFAM" id="SSF81271">
    <property type="entry name" value="TGS-like"/>
    <property type="match status" value="1"/>
</dbReference>
<dbReference type="Gene3D" id="1.10.3210.10">
    <property type="entry name" value="Hypothetical protein af1432"/>
    <property type="match status" value="1"/>
</dbReference>
<dbReference type="Pfam" id="PF04607">
    <property type="entry name" value="RelA_SpoT"/>
    <property type="match status" value="1"/>
</dbReference>
<dbReference type="InterPro" id="IPR043519">
    <property type="entry name" value="NT_sf"/>
</dbReference>
<accession>A0A835Z673</accession>
<dbReference type="InterPro" id="IPR006674">
    <property type="entry name" value="HD_domain"/>
</dbReference>
<keyword evidence="9" id="KW-1185">Reference proteome</keyword>
<dbReference type="SMART" id="SM00954">
    <property type="entry name" value="RelA_SpoT"/>
    <property type="match status" value="1"/>
</dbReference>
<gene>
    <name evidence="8" type="ORF">JKP88DRAFT_197923</name>
</gene>
<dbReference type="FunFam" id="1.10.3210.10:FF:000001">
    <property type="entry name" value="GTP pyrophosphokinase RelA"/>
    <property type="match status" value="1"/>
</dbReference>